<dbReference type="EMBL" id="SMOL01000402">
    <property type="protein sequence ID" value="KAB2615777.1"/>
    <property type="molecule type" value="Genomic_DNA"/>
</dbReference>
<feature type="region of interest" description="Disordered" evidence="1">
    <location>
        <begin position="1"/>
        <end position="54"/>
    </location>
</feature>
<organism evidence="2 3">
    <name type="scientific">Pyrus ussuriensis x Pyrus communis</name>
    <dbReference type="NCBI Taxonomy" id="2448454"/>
    <lineage>
        <taxon>Eukaryota</taxon>
        <taxon>Viridiplantae</taxon>
        <taxon>Streptophyta</taxon>
        <taxon>Embryophyta</taxon>
        <taxon>Tracheophyta</taxon>
        <taxon>Spermatophyta</taxon>
        <taxon>Magnoliopsida</taxon>
        <taxon>eudicotyledons</taxon>
        <taxon>Gunneridae</taxon>
        <taxon>Pentapetalae</taxon>
        <taxon>rosids</taxon>
        <taxon>fabids</taxon>
        <taxon>Rosales</taxon>
        <taxon>Rosaceae</taxon>
        <taxon>Amygdaloideae</taxon>
        <taxon>Maleae</taxon>
        <taxon>Pyrus</taxon>
    </lineage>
</organism>
<reference evidence="3" key="2">
    <citation type="submission" date="2019-10" db="EMBL/GenBank/DDBJ databases">
        <title>A de novo genome assembly of a pear dwarfing rootstock.</title>
        <authorList>
            <person name="Wang F."/>
            <person name="Wang J."/>
            <person name="Li S."/>
            <person name="Zhang Y."/>
            <person name="Fang M."/>
            <person name="Ma L."/>
            <person name="Zhao Y."/>
            <person name="Jiang S."/>
        </authorList>
    </citation>
    <scope>NUCLEOTIDE SEQUENCE [LARGE SCALE GENOMIC DNA]</scope>
</reference>
<feature type="compositionally biased region" description="Basic and acidic residues" evidence="1">
    <location>
        <begin position="42"/>
        <end position="54"/>
    </location>
</feature>
<accession>A0A5N5GKX2</accession>
<reference evidence="2 3" key="3">
    <citation type="submission" date="2019-11" db="EMBL/GenBank/DDBJ databases">
        <title>A de novo genome assembly of a pear dwarfing rootstock.</title>
        <authorList>
            <person name="Wang F."/>
            <person name="Wang J."/>
            <person name="Li S."/>
            <person name="Zhang Y."/>
            <person name="Fang M."/>
            <person name="Ma L."/>
            <person name="Zhao Y."/>
            <person name="Jiang S."/>
        </authorList>
    </citation>
    <scope>NUCLEOTIDE SEQUENCE [LARGE SCALE GENOMIC DNA]</scope>
    <source>
        <strain evidence="2">S2</strain>
        <tissue evidence="2">Leaf</tissue>
    </source>
</reference>
<dbReference type="Proteomes" id="UP000327157">
    <property type="component" value="Chromosome 3"/>
</dbReference>
<comment type="caution">
    <text evidence="2">The sequence shown here is derived from an EMBL/GenBank/DDBJ whole genome shotgun (WGS) entry which is preliminary data.</text>
</comment>
<name>A0A5N5GKX2_9ROSA</name>
<reference evidence="2 3" key="1">
    <citation type="submission" date="2019-09" db="EMBL/GenBank/DDBJ databases">
        <authorList>
            <person name="Ou C."/>
        </authorList>
    </citation>
    <scope>NUCLEOTIDE SEQUENCE [LARGE SCALE GENOMIC DNA]</scope>
    <source>
        <strain evidence="2">S2</strain>
        <tissue evidence="2">Leaf</tissue>
    </source>
</reference>
<evidence type="ECO:0000313" key="3">
    <source>
        <dbReference type="Proteomes" id="UP000327157"/>
    </source>
</evidence>
<feature type="compositionally biased region" description="Basic and acidic residues" evidence="1">
    <location>
        <begin position="1"/>
        <end position="24"/>
    </location>
</feature>
<gene>
    <name evidence="2" type="ORF">D8674_022365</name>
</gene>
<proteinExistence type="predicted"/>
<protein>
    <submittedName>
        <fullName evidence="2">Auxin transport protein BIG-like</fullName>
    </submittedName>
</protein>
<evidence type="ECO:0000256" key="1">
    <source>
        <dbReference type="SAM" id="MobiDB-lite"/>
    </source>
</evidence>
<sequence length="54" mass="6048">MDADSWKPMDKMEKEHNLHKKSVDEMGLPSERNPGESGEGLGHVERDDNAKVNA</sequence>
<dbReference type="AlphaFoldDB" id="A0A5N5GKX2"/>
<evidence type="ECO:0000313" key="2">
    <source>
        <dbReference type="EMBL" id="KAB2615777.1"/>
    </source>
</evidence>
<keyword evidence="3" id="KW-1185">Reference proteome</keyword>